<evidence type="ECO:0000256" key="5">
    <source>
        <dbReference type="PIRNR" id="PIRNR000099"/>
    </source>
</evidence>
<evidence type="ECO:0000256" key="6">
    <source>
        <dbReference type="RuleBase" id="RU004175"/>
    </source>
</evidence>
<dbReference type="PIRSF" id="PIRSF000099">
    <property type="entry name" value="Histidinol_dh"/>
    <property type="match status" value="1"/>
</dbReference>
<dbReference type="NCBIfam" id="TIGR00069">
    <property type="entry name" value="hisD"/>
    <property type="match status" value="1"/>
</dbReference>
<evidence type="ECO:0000313" key="8">
    <source>
        <dbReference type="Proteomes" id="UP000765160"/>
    </source>
</evidence>
<dbReference type="CDD" id="cd06572">
    <property type="entry name" value="Histidinol_dh"/>
    <property type="match status" value="1"/>
</dbReference>
<dbReference type="Gene3D" id="3.40.50.1980">
    <property type="entry name" value="Nitrogenase molybdenum iron protein domain"/>
    <property type="match status" value="2"/>
</dbReference>
<dbReference type="EC" id="1.1.1.23" evidence="7"/>
<name>A0ABX1F1T2_9PROT</name>
<dbReference type="PANTHER" id="PTHR21256">
    <property type="entry name" value="HISTIDINOL DEHYDROGENASE HDH"/>
    <property type="match status" value="1"/>
</dbReference>
<keyword evidence="3" id="KW-0862">Zinc</keyword>
<evidence type="ECO:0000313" key="7">
    <source>
        <dbReference type="EMBL" id="NKE46249.1"/>
    </source>
</evidence>
<evidence type="ECO:0000256" key="3">
    <source>
        <dbReference type="ARBA" id="ARBA00022833"/>
    </source>
</evidence>
<dbReference type="InterPro" id="IPR012131">
    <property type="entry name" value="Hstdl_DH"/>
</dbReference>
<dbReference type="PANTHER" id="PTHR21256:SF14">
    <property type="entry name" value="HISTIDINOL DEHYDROGENASE"/>
    <property type="match status" value="1"/>
</dbReference>
<dbReference type="Pfam" id="PF00815">
    <property type="entry name" value="Histidinol_dh"/>
    <property type="match status" value="1"/>
</dbReference>
<accession>A0ABX1F1T2</accession>
<dbReference type="InterPro" id="IPR022695">
    <property type="entry name" value="Histidinol_DH_monofunct"/>
</dbReference>
<dbReference type="PRINTS" id="PR00083">
    <property type="entry name" value="HOLDHDRGNASE"/>
</dbReference>
<dbReference type="PROSITE" id="PS00611">
    <property type="entry name" value="HISOL_DEHYDROGENASE"/>
    <property type="match status" value="1"/>
</dbReference>
<dbReference type="SUPFAM" id="SSF53720">
    <property type="entry name" value="ALDH-like"/>
    <property type="match status" value="1"/>
</dbReference>
<comment type="caution">
    <text evidence="7">The sequence shown here is derived from an EMBL/GenBank/DDBJ whole genome shotgun (WGS) entry which is preliminary data.</text>
</comment>
<evidence type="ECO:0000256" key="1">
    <source>
        <dbReference type="ARBA" id="ARBA00001947"/>
    </source>
</evidence>
<sequence>MLREIEAGGEATALAFARELDGWHGEPLLTPAQIEAAVQRLDAQAKADIRFAHANIRRFAEAQRATLTDMQIEMAPGFIAGQRSIPVNAAGCYAPGGRFSHIASALMTVTTARAAGVGQITACSPPRGAGGLSDEMVFAMHLAGADRILCMGGVQAIASLAFGFFGLPAADVLAGPGNAYVAEAKRQLFGRVGIDMVAGPTDSLIIADSSADAETVAWDMVGQMEHGADSPVWLVTDDAALAEAVLAGVPRLIATLPEANAASARAAWDGMAEVTLCDNREAMAAVADRYAPEHLHVQARDLDWWLGRLTAYGSLFLGAETTVAFGDKASGPNHVLPTSGAARYTGGLSVLKFLKTVTWQRTTAEAARPVAEVTARISRLEGMEGHARTADLRLRPLPR</sequence>
<gene>
    <name evidence="7" type="primary">hisD</name>
    <name evidence="7" type="ORF">HB662_15795</name>
</gene>
<dbReference type="Proteomes" id="UP000765160">
    <property type="component" value="Unassembled WGS sequence"/>
</dbReference>
<keyword evidence="2" id="KW-0479">Metal-binding</keyword>
<dbReference type="EMBL" id="JAAVTX010000004">
    <property type="protein sequence ID" value="NKE46249.1"/>
    <property type="molecule type" value="Genomic_DNA"/>
</dbReference>
<reference evidence="7 8" key="1">
    <citation type="submission" date="2020-03" db="EMBL/GenBank/DDBJ databases">
        <title>Roseomonas selenitidurans sp. nov. isolated from soil.</title>
        <authorList>
            <person name="Liu H."/>
        </authorList>
    </citation>
    <scope>NUCLEOTIDE SEQUENCE [LARGE SCALE GENOMIC DNA]</scope>
    <source>
        <strain evidence="7 8">JCM 15073</strain>
    </source>
</reference>
<dbReference type="InterPro" id="IPR016161">
    <property type="entry name" value="Ald_DH/histidinol_DH"/>
</dbReference>
<protein>
    <submittedName>
        <fullName evidence="7">Histidinol dehydrogenase</fullName>
        <ecNumber evidence="7">1.1.1.23</ecNumber>
    </submittedName>
</protein>
<comment type="cofactor">
    <cofactor evidence="1">
        <name>Zn(2+)</name>
        <dbReference type="ChEBI" id="CHEBI:29105"/>
    </cofactor>
</comment>
<dbReference type="InterPro" id="IPR001692">
    <property type="entry name" value="Histidinol_DH_CS"/>
</dbReference>
<dbReference type="Gene3D" id="1.20.5.1300">
    <property type="match status" value="1"/>
</dbReference>
<evidence type="ECO:0000256" key="2">
    <source>
        <dbReference type="ARBA" id="ARBA00022723"/>
    </source>
</evidence>
<organism evidence="7 8">
    <name type="scientific">Falsiroseomonas frigidaquae</name>
    <dbReference type="NCBI Taxonomy" id="487318"/>
    <lineage>
        <taxon>Bacteria</taxon>
        <taxon>Pseudomonadati</taxon>
        <taxon>Pseudomonadota</taxon>
        <taxon>Alphaproteobacteria</taxon>
        <taxon>Acetobacterales</taxon>
        <taxon>Roseomonadaceae</taxon>
        <taxon>Falsiroseomonas</taxon>
    </lineage>
</organism>
<keyword evidence="8" id="KW-1185">Reference proteome</keyword>
<keyword evidence="4 5" id="KW-0560">Oxidoreductase</keyword>
<proteinExistence type="inferred from homology"/>
<comment type="similarity">
    <text evidence="5 6">Belongs to the histidinol dehydrogenase family.</text>
</comment>
<evidence type="ECO:0000256" key="4">
    <source>
        <dbReference type="ARBA" id="ARBA00023002"/>
    </source>
</evidence>
<dbReference type="GO" id="GO:0004399">
    <property type="term" value="F:histidinol dehydrogenase activity"/>
    <property type="evidence" value="ECO:0007669"/>
    <property type="project" value="UniProtKB-EC"/>
</dbReference>